<comment type="caution">
    <text evidence="1">The sequence shown here is derived from an EMBL/GenBank/DDBJ whole genome shotgun (WGS) entry which is preliminary data.</text>
</comment>
<dbReference type="GO" id="GO:0006508">
    <property type="term" value="P:proteolysis"/>
    <property type="evidence" value="ECO:0007669"/>
    <property type="project" value="InterPro"/>
</dbReference>
<dbReference type="EMBL" id="JACMSC010000004">
    <property type="protein sequence ID" value="KAG6526416.1"/>
    <property type="molecule type" value="Genomic_DNA"/>
</dbReference>
<dbReference type="PANTHER" id="PTHR33473">
    <property type="entry name" value="ATP-DEPENDENT CLP PROTEASE ADAPTER PROTEIN CLPS1, CHLOROPLASTIC"/>
    <property type="match status" value="1"/>
</dbReference>
<dbReference type="Gene3D" id="3.30.1390.10">
    <property type="match status" value="1"/>
</dbReference>
<evidence type="ECO:0008006" key="3">
    <source>
        <dbReference type="Google" id="ProtNLM"/>
    </source>
</evidence>
<dbReference type="InterPro" id="IPR022935">
    <property type="entry name" value="ClpS"/>
</dbReference>
<reference evidence="1 2" key="1">
    <citation type="submission" date="2020-08" db="EMBL/GenBank/DDBJ databases">
        <title>Plant Genome Project.</title>
        <authorList>
            <person name="Zhang R.-G."/>
        </authorList>
    </citation>
    <scope>NUCLEOTIDE SEQUENCE [LARGE SCALE GENOMIC DNA]</scope>
    <source>
        <tissue evidence="1">Rhizome</tissue>
    </source>
</reference>
<proteinExistence type="predicted"/>
<protein>
    <recommendedName>
        <fullName evidence="3">Adaptor protein ClpS core domain-containing protein</fullName>
    </recommendedName>
</protein>
<name>A0A8J5HED3_ZINOF</name>
<dbReference type="PANTHER" id="PTHR33473:SF13">
    <property type="entry name" value="ATP-DEPENDENT CLP PROTEASE ADAPTER PROTEIN CLPS2, CHLOROPLASTIC"/>
    <property type="match status" value="1"/>
</dbReference>
<dbReference type="AlphaFoldDB" id="A0A8J5HED3"/>
<keyword evidence="2" id="KW-1185">Reference proteome</keyword>
<organism evidence="1 2">
    <name type="scientific">Zingiber officinale</name>
    <name type="common">Ginger</name>
    <name type="synonym">Amomum zingiber</name>
    <dbReference type="NCBI Taxonomy" id="94328"/>
    <lineage>
        <taxon>Eukaryota</taxon>
        <taxon>Viridiplantae</taxon>
        <taxon>Streptophyta</taxon>
        <taxon>Embryophyta</taxon>
        <taxon>Tracheophyta</taxon>
        <taxon>Spermatophyta</taxon>
        <taxon>Magnoliopsida</taxon>
        <taxon>Liliopsida</taxon>
        <taxon>Zingiberales</taxon>
        <taxon>Zingiberaceae</taxon>
        <taxon>Zingiber</taxon>
    </lineage>
</organism>
<accession>A0A8J5HED3</accession>
<evidence type="ECO:0000313" key="2">
    <source>
        <dbReference type="Proteomes" id="UP000734854"/>
    </source>
</evidence>
<evidence type="ECO:0000313" key="1">
    <source>
        <dbReference type="EMBL" id="KAG6526416.1"/>
    </source>
</evidence>
<gene>
    <name evidence="1" type="ORF">ZIOFF_016400</name>
</gene>
<dbReference type="InterPro" id="IPR014719">
    <property type="entry name" value="Ribosomal_bL12_C/ClpS-like"/>
</dbReference>
<dbReference type="Proteomes" id="UP000734854">
    <property type="component" value="Unassembled WGS sequence"/>
</dbReference>
<dbReference type="SUPFAM" id="SSF54736">
    <property type="entry name" value="ClpS-like"/>
    <property type="match status" value="1"/>
</dbReference>
<sequence length="219" mass="23633">MKLKHTPSPSYILSMPTSNNIYVSQIKPLLPLVLSLSLPMAISSRGAVNFFLAMPVPCPPSLPISTSYASPIKRMVGVRLGAAITGPISVIAGFGDSKGGSGLLERPTFDLSQFDAVPQVQEGGDIGRLTTRRGVGRGDNYKVLLIDDQKHTEKLVKNVLPQVVPSVTSDLARELFHESREMGAALVIITVKEHAEFYAHMMTLHGLRSAIEADSNLET</sequence>